<dbReference type="EMBL" id="CP014352">
    <property type="protein sequence ID" value="AMS06480.1"/>
    <property type="molecule type" value="Genomic_DNA"/>
</dbReference>
<name>A0AAC8YHI8_9ACTN</name>
<dbReference type="Proteomes" id="UP000178666">
    <property type="component" value="Chromosome"/>
</dbReference>
<dbReference type="InterPro" id="IPR036410">
    <property type="entry name" value="HSP_DnaJ_Cys-rich_dom_sf"/>
</dbReference>
<evidence type="ECO:0000313" key="1">
    <source>
        <dbReference type="EMBL" id="AMS06480.1"/>
    </source>
</evidence>
<sequence length="66" mass="7607">MTWTADRIETESQWPKFRADDVCICPDCCGQGVTVWGSTCHTCDGQGELRRRDVEMIRRMPGGDWR</sequence>
<reference evidence="2 4" key="1">
    <citation type="journal article" date="2016" name="Plant Dis.">
        <title>Improved production of propionic acid using genome shuffling.</title>
        <authorList>
            <person name="Luna-Flores C.H."/>
            <person name="Palfreyman R.W."/>
            <person name="Kromer J.O."/>
            <person name="Nielsen L.K."/>
            <person name="Marcellin E."/>
        </authorList>
    </citation>
    <scope>NUCLEOTIDE SEQUENCE [LARGE SCALE GENOMIC DNA]</scope>
    <source>
        <strain evidence="2 4">F3E8</strain>
    </source>
</reference>
<dbReference type="Gene3D" id="6.20.20.10">
    <property type="match status" value="1"/>
</dbReference>
<evidence type="ECO:0000313" key="3">
    <source>
        <dbReference type="Proteomes" id="UP000075221"/>
    </source>
</evidence>
<dbReference type="RefSeq" id="WP_062820320.1">
    <property type="nucleotide sequence ID" value="NZ_CP014352.1"/>
</dbReference>
<dbReference type="AlphaFoldDB" id="A0AAC8YHI8"/>
<dbReference type="Proteomes" id="UP000075221">
    <property type="component" value="Chromosome"/>
</dbReference>
<gene>
    <name evidence="2" type="ORF">A8L58_15935</name>
    <name evidence="1" type="ORF">AXH35_14480</name>
</gene>
<reference evidence="1 3" key="2">
    <citation type="submission" date="2016-02" db="EMBL/GenBank/DDBJ databases">
        <title>Complete Genome Sequence of Propionibacterium acidipropionici ATCC 55737.</title>
        <authorList>
            <person name="Luna Flores C.H."/>
            <person name="Nielsen L.K."/>
            <person name="Marcellin E."/>
        </authorList>
    </citation>
    <scope>NUCLEOTIDE SEQUENCE [LARGE SCALE GENOMIC DNA]</scope>
    <source>
        <strain evidence="1 3">ATCC 55737</strain>
    </source>
</reference>
<dbReference type="SUPFAM" id="SSF57938">
    <property type="entry name" value="DnaJ/Hsp40 cysteine-rich domain"/>
    <property type="match status" value="1"/>
</dbReference>
<proteinExistence type="predicted"/>
<evidence type="ECO:0000313" key="2">
    <source>
        <dbReference type="EMBL" id="AOZ47927.1"/>
    </source>
</evidence>
<keyword evidence="4" id="KW-1185">Reference proteome</keyword>
<organism evidence="1 3">
    <name type="scientific">Acidipropionibacterium acidipropionici</name>
    <dbReference type="NCBI Taxonomy" id="1748"/>
    <lineage>
        <taxon>Bacteria</taxon>
        <taxon>Bacillati</taxon>
        <taxon>Actinomycetota</taxon>
        <taxon>Actinomycetes</taxon>
        <taxon>Propionibacteriales</taxon>
        <taxon>Propionibacteriaceae</taxon>
        <taxon>Acidipropionibacterium</taxon>
    </lineage>
</organism>
<dbReference type="EMBL" id="CP015970">
    <property type="protein sequence ID" value="AOZ47927.1"/>
    <property type="molecule type" value="Genomic_DNA"/>
</dbReference>
<protein>
    <submittedName>
        <fullName evidence="1">Uncharacterized protein</fullName>
    </submittedName>
</protein>
<evidence type="ECO:0000313" key="4">
    <source>
        <dbReference type="Proteomes" id="UP000178666"/>
    </source>
</evidence>
<accession>A0AAC8YHI8</accession>